<dbReference type="GO" id="GO:0006269">
    <property type="term" value="P:DNA replication, synthesis of primer"/>
    <property type="evidence" value="ECO:0007669"/>
    <property type="project" value="TreeGrafter"/>
</dbReference>
<dbReference type="Gene3D" id="3.90.980.10">
    <property type="entry name" value="DNA primase, catalytic core, N-terminal domain"/>
    <property type="match status" value="1"/>
</dbReference>
<dbReference type="SUPFAM" id="SSF57783">
    <property type="entry name" value="Zinc beta-ribbon"/>
    <property type="match status" value="1"/>
</dbReference>
<keyword evidence="1" id="KW-0479">Metal-binding</keyword>
<evidence type="ECO:0000256" key="3">
    <source>
        <dbReference type="ARBA" id="ARBA00022833"/>
    </source>
</evidence>
<dbReference type="Gene3D" id="3.90.580.10">
    <property type="entry name" value="Zinc finger, CHC2-type domain"/>
    <property type="match status" value="1"/>
</dbReference>
<evidence type="ECO:0000313" key="5">
    <source>
        <dbReference type="EMBL" id="SVB68408.1"/>
    </source>
</evidence>
<dbReference type="GO" id="GO:0008270">
    <property type="term" value="F:zinc ion binding"/>
    <property type="evidence" value="ECO:0007669"/>
    <property type="project" value="UniProtKB-KW"/>
</dbReference>
<dbReference type="SUPFAM" id="SSF56731">
    <property type="entry name" value="DNA primase core"/>
    <property type="match status" value="1"/>
</dbReference>
<dbReference type="InterPro" id="IPR002694">
    <property type="entry name" value="Znf_CHC2"/>
</dbReference>
<name>A0A382FZE1_9ZZZZ</name>
<dbReference type="GO" id="GO:0005737">
    <property type="term" value="C:cytoplasm"/>
    <property type="evidence" value="ECO:0007669"/>
    <property type="project" value="TreeGrafter"/>
</dbReference>
<accession>A0A382FZE1</accession>
<keyword evidence="3" id="KW-0862">Zinc</keyword>
<feature type="non-terminal residue" evidence="5">
    <location>
        <position position="155"/>
    </location>
</feature>
<proteinExistence type="predicted"/>
<organism evidence="5">
    <name type="scientific">marine metagenome</name>
    <dbReference type="NCBI Taxonomy" id="408172"/>
    <lineage>
        <taxon>unclassified sequences</taxon>
        <taxon>metagenomes</taxon>
        <taxon>ecological metagenomes</taxon>
    </lineage>
</organism>
<dbReference type="InterPro" id="IPR050219">
    <property type="entry name" value="DnaG_primase"/>
</dbReference>
<evidence type="ECO:0000256" key="2">
    <source>
        <dbReference type="ARBA" id="ARBA00022771"/>
    </source>
</evidence>
<evidence type="ECO:0000259" key="4">
    <source>
        <dbReference type="SMART" id="SM00400"/>
    </source>
</evidence>
<keyword evidence="2" id="KW-0863">Zinc-finger</keyword>
<dbReference type="InterPro" id="IPR037068">
    <property type="entry name" value="DNA_primase_core_N_sf"/>
</dbReference>
<sequence>MTLLEEVKSRLNIVEVVSDYTSLTQTGRNLQARCPFHSERTPSFIVFPDRGSWRCFGACAEGGDSIRFVMKMENQSFGEALRTLADRLGVQLPSRRAKEAINPLLRANEEVSKFYRRHLLESEEGASARAYLEKRGVPQETAAAFNLGLSPTGWE</sequence>
<dbReference type="GO" id="GO:0003677">
    <property type="term" value="F:DNA binding"/>
    <property type="evidence" value="ECO:0007669"/>
    <property type="project" value="InterPro"/>
</dbReference>
<dbReference type="PANTHER" id="PTHR30313:SF2">
    <property type="entry name" value="DNA PRIMASE"/>
    <property type="match status" value="1"/>
</dbReference>
<feature type="domain" description="Zinc finger CHC2-type" evidence="4">
    <location>
        <begin position="30"/>
        <end position="85"/>
    </location>
</feature>
<gene>
    <name evidence="5" type="ORF">METZ01_LOCUS221262</name>
</gene>
<dbReference type="SMART" id="SM00400">
    <property type="entry name" value="ZnF_CHCC"/>
    <property type="match status" value="1"/>
</dbReference>
<dbReference type="EMBL" id="UINC01052735">
    <property type="protein sequence ID" value="SVB68408.1"/>
    <property type="molecule type" value="Genomic_DNA"/>
</dbReference>
<evidence type="ECO:0000256" key="1">
    <source>
        <dbReference type="ARBA" id="ARBA00022723"/>
    </source>
</evidence>
<dbReference type="GO" id="GO:0003899">
    <property type="term" value="F:DNA-directed RNA polymerase activity"/>
    <property type="evidence" value="ECO:0007669"/>
    <property type="project" value="InterPro"/>
</dbReference>
<protein>
    <recommendedName>
        <fullName evidence="4">Zinc finger CHC2-type domain-containing protein</fullName>
    </recommendedName>
</protein>
<dbReference type="PANTHER" id="PTHR30313">
    <property type="entry name" value="DNA PRIMASE"/>
    <property type="match status" value="1"/>
</dbReference>
<dbReference type="AlphaFoldDB" id="A0A382FZE1"/>
<dbReference type="Pfam" id="PF01807">
    <property type="entry name" value="Zn_ribbon_DnaG"/>
    <property type="match status" value="1"/>
</dbReference>
<reference evidence="5" key="1">
    <citation type="submission" date="2018-05" db="EMBL/GenBank/DDBJ databases">
        <authorList>
            <person name="Lanie J.A."/>
            <person name="Ng W.-L."/>
            <person name="Kazmierczak K.M."/>
            <person name="Andrzejewski T.M."/>
            <person name="Davidsen T.M."/>
            <person name="Wayne K.J."/>
            <person name="Tettelin H."/>
            <person name="Glass J.I."/>
            <person name="Rusch D."/>
            <person name="Podicherti R."/>
            <person name="Tsui H.-C.T."/>
            <person name="Winkler M.E."/>
        </authorList>
    </citation>
    <scope>NUCLEOTIDE SEQUENCE</scope>
</reference>
<dbReference type="InterPro" id="IPR036977">
    <property type="entry name" value="DNA_primase_Znf_CHC2"/>
</dbReference>